<dbReference type="Proteomes" id="UP001500213">
    <property type="component" value="Unassembled WGS sequence"/>
</dbReference>
<keyword evidence="1" id="KW-0472">Membrane</keyword>
<evidence type="ECO:0008006" key="4">
    <source>
        <dbReference type="Google" id="ProtNLM"/>
    </source>
</evidence>
<protein>
    <recommendedName>
        <fullName evidence="4">DUF1453 domain-containing protein</fullName>
    </recommendedName>
</protein>
<proteinExistence type="predicted"/>
<reference evidence="3" key="1">
    <citation type="journal article" date="2019" name="Int. J. Syst. Evol. Microbiol.">
        <title>The Global Catalogue of Microorganisms (GCM) 10K type strain sequencing project: providing services to taxonomists for standard genome sequencing and annotation.</title>
        <authorList>
            <consortium name="The Broad Institute Genomics Platform"/>
            <consortium name="The Broad Institute Genome Sequencing Center for Infectious Disease"/>
            <person name="Wu L."/>
            <person name="Ma J."/>
        </authorList>
    </citation>
    <scope>NUCLEOTIDE SEQUENCE [LARGE SCALE GENOMIC DNA]</scope>
    <source>
        <strain evidence="3">JCM 17593</strain>
    </source>
</reference>
<feature type="transmembrane region" description="Helical" evidence="1">
    <location>
        <begin position="65"/>
        <end position="86"/>
    </location>
</feature>
<comment type="caution">
    <text evidence="2">The sequence shown here is derived from an EMBL/GenBank/DDBJ whole genome shotgun (WGS) entry which is preliminary data.</text>
</comment>
<organism evidence="2 3">
    <name type="scientific">Gryllotalpicola kribbensis</name>
    <dbReference type="NCBI Taxonomy" id="993084"/>
    <lineage>
        <taxon>Bacteria</taxon>
        <taxon>Bacillati</taxon>
        <taxon>Actinomycetota</taxon>
        <taxon>Actinomycetes</taxon>
        <taxon>Micrococcales</taxon>
        <taxon>Microbacteriaceae</taxon>
        <taxon>Gryllotalpicola</taxon>
    </lineage>
</organism>
<feature type="transmembrane region" description="Helical" evidence="1">
    <location>
        <begin position="6"/>
        <end position="23"/>
    </location>
</feature>
<gene>
    <name evidence="2" type="ORF">GCM10022288_20310</name>
</gene>
<feature type="transmembrane region" description="Helical" evidence="1">
    <location>
        <begin position="35"/>
        <end position="53"/>
    </location>
</feature>
<dbReference type="EMBL" id="BAABBX010000015">
    <property type="protein sequence ID" value="GAA4190661.1"/>
    <property type="molecule type" value="Genomic_DNA"/>
</dbReference>
<name>A0ABP8AU58_9MICO</name>
<dbReference type="RefSeq" id="WP_344776482.1">
    <property type="nucleotide sequence ID" value="NZ_BAABBX010000015.1"/>
</dbReference>
<keyword evidence="1" id="KW-0812">Transmembrane</keyword>
<evidence type="ECO:0000256" key="1">
    <source>
        <dbReference type="SAM" id="Phobius"/>
    </source>
</evidence>
<keyword evidence="1" id="KW-1133">Transmembrane helix</keyword>
<sequence>MNLNLQYVFDAVLGLAVIVWICYRQMTWRVVDPARMWRGPLIFGIVGAGLIVTGSKAVTLTAVDIALLAVELVISLGVGAAMGAIAHFRLLSRERAAAYEERRRPSRNGGALPPLEYESRTSWVGVALWVVLIAVRVGLEIFARHLGAEATASTGVILLVLAANRAARVGVLAWRLDQHRQSITARPLAE</sequence>
<evidence type="ECO:0000313" key="2">
    <source>
        <dbReference type="EMBL" id="GAA4190661.1"/>
    </source>
</evidence>
<accession>A0ABP8AU58</accession>
<evidence type="ECO:0000313" key="3">
    <source>
        <dbReference type="Proteomes" id="UP001500213"/>
    </source>
</evidence>
<keyword evidence="3" id="KW-1185">Reference proteome</keyword>